<dbReference type="EC" id="4.2.99.18" evidence="15"/>
<dbReference type="Pfam" id="PF06827">
    <property type="entry name" value="zf-FPG_IleRS"/>
    <property type="match status" value="1"/>
</dbReference>
<protein>
    <recommendedName>
        <fullName evidence="15">Formamidopyrimidine-DNA glycosylase</fullName>
        <shortName evidence="15">Fapy-DNA glycosylase</shortName>
        <ecNumber evidence="15">3.2.2.23</ecNumber>
    </recommendedName>
    <alternativeName>
        <fullName evidence="15">DNA-(apurinic or apyrimidinic site) lyase MutM</fullName>
        <shortName evidence="15">AP lyase MutM</shortName>
        <ecNumber evidence="15">4.2.99.18</ecNumber>
    </alternativeName>
</protein>
<comment type="cofactor">
    <cofactor evidence="15">
        <name>Zn(2+)</name>
        <dbReference type="ChEBI" id="CHEBI:29105"/>
    </cofactor>
    <text evidence="15">Binds 1 zinc ion per subunit.</text>
</comment>
<dbReference type="SMART" id="SM00898">
    <property type="entry name" value="Fapy_DNA_glyco"/>
    <property type="match status" value="1"/>
</dbReference>
<dbReference type="PROSITE" id="PS51066">
    <property type="entry name" value="ZF_FPG_2"/>
    <property type="match status" value="1"/>
</dbReference>
<evidence type="ECO:0000256" key="2">
    <source>
        <dbReference type="ARBA" id="ARBA00009409"/>
    </source>
</evidence>
<evidence type="ECO:0000256" key="3">
    <source>
        <dbReference type="ARBA" id="ARBA00011245"/>
    </source>
</evidence>
<feature type="active site" description="Proton donor; for delta-elimination activity" evidence="15">
    <location>
        <position position="268"/>
    </location>
</feature>
<feature type="binding site" evidence="15">
    <location>
        <position position="97"/>
    </location>
    <ligand>
        <name>DNA</name>
        <dbReference type="ChEBI" id="CHEBI:16991"/>
    </ligand>
</feature>
<evidence type="ECO:0000313" key="21">
    <source>
        <dbReference type="Proteomes" id="UP000469870"/>
    </source>
</evidence>
<evidence type="ECO:0000256" key="10">
    <source>
        <dbReference type="ARBA" id="ARBA00023204"/>
    </source>
</evidence>
<keyword evidence="6 15" id="KW-0863">Zinc-finger</keyword>
<feature type="domain" description="Formamidopyrimidine-DNA glycosylase catalytic" evidence="17">
    <location>
        <begin position="2"/>
        <end position="119"/>
    </location>
</feature>
<keyword evidence="5 15" id="KW-0227">DNA damage</keyword>
<dbReference type="AlphaFoldDB" id="A0A6I2GCX2"/>
<dbReference type="InterPro" id="IPR020629">
    <property type="entry name" value="FPG_Glyclase"/>
</dbReference>
<keyword evidence="7 15" id="KW-0378">Hydrolase</keyword>
<dbReference type="Pfam" id="PF01149">
    <property type="entry name" value="Fapy_DNA_glyco"/>
    <property type="match status" value="1"/>
</dbReference>
<reference evidence="20 21" key="1">
    <citation type="submission" date="2019-11" db="EMBL/GenBank/DDBJ databases">
        <title>Characterisation of Fundicoccus ignavus gen. nov. sp. nov., a novel genus of the family Aerococcaceae isolated from bulk tank milk.</title>
        <authorList>
            <person name="Siebert A."/>
            <person name="Huptas C."/>
            <person name="Wenning M."/>
            <person name="Scherer S."/>
            <person name="Doll E.V."/>
        </authorList>
    </citation>
    <scope>NUCLEOTIDE SEQUENCE [LARGE SCALE GENOMIC DNA]</scope>
    <source>
        <strain evidence="18 21">DSM 109653</strain>
        <strain evidence="19 20">WS4759</strain>
    </source>
</reference>
<dbReference type="InterPro" id="IPR015886">
    <property type="entry name" value="H2TH_FPG"/>
</dbReference>
<comment type="similarity">
    <text evidence="2 15">Belongs to the FPG family.</text>
</comment>
<comment type="caution">
    <text evidence="19">The sequence shown here is derived from an EMBL/GenBank/DDBJ whole genome shotgun (WGS) entry which is preliminary data.</text>
</comment>
<dbReference type="SUPFAM" id="SSF57716">
    <property type="entry name" value="Glucocorticoid receptor-like (DNA-binding domain)"/>
    <property type="match status" value="1"/>
</dbReference>
<dbReference type="CDD" id="cd08966">
    <property type="entry name" value="EcFpg-like_N"/>
    <property type="match status" value="1"/>
</dbReference>
<dbReference type="GO" id="GO:0003690">
    <property type="term" value="F:double-stranded DNA binding"/>
    <property type="evidence" value="ECO:0007669"/>
    <property type="project" value="UniProtKB-ARBA"/>
</dbReference>
<comment type="caution">
    <text evidence="15">Lacks conserved residue(s) required for the propagation of feature annotation.</text>
</comment>
<accession>A0A6I2GCX2</accession>
<comment type="subunit">
    <text evidence="3 15">Monomer.</text>
</comment>
<evidence type="ECO:0000256" key="5">
    <source>
        <dbReference type="ARBA" id="ARBA00022763"/>
    </source>
</evidence>
<evidence type="ECO:0000259" key="17">
    <source>
        <dbReference type="PROSITE" id="PS51068"/>
    </source>
</evidence>
<gene>
    <name evidence="15 19" type="primary">mutM</name>
    <name evidence="15" type="synonym">fpg</name>
    <name evidence="19" type="ORF">GIY09_04410</name>
    <name evidence="18" type="ORF">GIY11_07170</name>
</gene>
<keyword evidence="4 15" id="KW-0479">Metal-binding</keyword>
<feature type="active site" description="Proton donor" evidence="15">
    <location>
        <position position="3"/>
    </location>
</feature>
<evidence type="ECO:0000256" key="12">
    <source>
        <dbReference type="ARBA" id="ARBA00023268"/>
    </source>
</evidence>
<evidence type="ECO:0000256" key="14">
    <source>
        <dbReference type="ARBA" id="ARBA00044632"/>
    </source>
</evidence>
<keyword evidence="10 15" id="KW-0234">DNA repair</keyword>
<dbReference type="InterPro" id="IPR015887">
    <property type="entry name" value="DNA_glyclase_Znf_dom_DNA_BS"/>
</dbReference>
<dbReference type="RefSeq" id="WP_153862035.1">
    <property type="nucleotide sequence ID" value="NZ_WJQR01000006.1"/>
</dbReference>
<dbReference type="NCBIfam" id="NF002211">
    <property type="entry name" value="PRK01103.1"/>
    <property type="match status" value="1"/>
</dbReference>
<evidence type="ECO:0000256" key="8">
    <source>
        <dbReference type="ARBA" id="ARBA00022833"/>
    </source>
</evidence>
<dbReference type="NCBIfam" id="TIGR00577">
    <property type="entry name" value="fpg"/>
    <property type="match status" value="1"/>
</dbReference>
<evidence type="ECO:0000256" key="4">
    <source>
        <dbReference type="ARBA" id="ARBA00022723"/>
    </source>
</evidence>
<dbReference type="Gene3D" id="1.10.8.50">
    <property type="match status" value="1"/>
</dbReference>
<evidence type="ECO:0000313" key="18">
    <source>
        <dbReference type="EMBL" id="MRI81796.1"/>
    </source>
</evidence>
<dbReference type="InterPro" id="IPR035937">
    <property type="entry name" value="FPG_N"/>
</dbReference>
<dbReference type="FunFam" id="1.10.8.50:FF:000003">
    <property type="entry name" value="Formamidopyrimidine-DNA glycosylase"/>
    <property type="match status" value="1"/>
</dbReference>
<dbReference type="EMBL" id="WJQR01000006">
    <property type="protein sequence ID" value="MRI81796.1"/>
    <property type="molecule type" value="Genomic_DNA"/>
</dbReference>
<dbReference type="InterPro" id="IPR010663">
    <property type="entry name" value="Znf_FPG/IleRS"/>
</dbReference>
<dbReference type="Proteomes" id="UP000469870">
    <property type="component" value="Unassembled WGS sequence"/>
</dbReference>
<evidence type="ECO:0000259" key="16">
    <source>
        <dbReference type="PROSITE" id="PS51066"/>
    </source>
</evidence>
<evidence type="ECO:0000256" key="13">
    <source>
        <dbReference type="ARBA" id="ARBA00023295"/>
    </source>
</evidence>
<dbReference type="GO" id="GO:0034039">
    <property type="term" value="F:8-oxo-7,8-dihydroguanine DNA N-glycosylase activity"/>
    <property type="evidence" value="ECO:0007669"/>
    <property type="project" value="TreeGrafter"/>
</dbReference>
<dbReference type="InterPro" id="IPR010979">
    <property type="entry name" value="Ribosomal_uS13-like_H2TH"/>
</dbReference>
<dbReference type="InterPro" id="IPR012319">
    <property type="entry name" value="FPG_cat"/>
</dbReference>
<evidence type="ECO:0000256" key="11">
    <source>
        <dbReference type="ARBA" id="ARBA00023239"/>
    </source>
</evidence>
<dbReference type="EMBL" id="WJQS01000003">
    <property type="protein sequence ID" value="MRI85116.1"/>
    <property type="molecule type" value="Genomic_DNA"/>
</dbReference>
<evidence type="ECO:0000256" key="9">
    <source>
        <dbReference type="ARBA" id="ARBA00023125"/>
    </source>
</evidence>
<sequence>MPELPEVETVRKGLEQLVINKTIAKVLVTWPRIITTDMSLDQWQHELEGQTIKQLGRRGKYLIVHLSDCLLISHLRMEGKYIYYPDEESILPENAKHTHVRFLFEDGSQLHYHDVRKFGRIERIAQNDLRLYFEKKKLGPEPIAEEFDLEIFRQQLKVIKKAIKPALLEQKLVVGLGNIYVDETLFRAKIHPAMPANQLNDAQVEILHQEIMAVLSEAVIAGGSTIRTYKNSLGEAGKFQQVLAVYGRQDLPCVNCGTLINKIQFAQRGTHYCPNCQRLSE</sequence>
<comment type="catalytic activity">
    <reaction evidence="14 15">
        <text>2'-deoxyribonucleotide-(2'-deoxyribose 5'-phosphate)-2'-deoxyribonucleotide-DNA = a 3'-end 2'-deoxyribonucleotide-(2,3-dehydro-2,3-deoxyribose 5'-phosphate)-DNA + a 5'-end 5'-phospho-2'-deoxyribonucleoside-DNA + H(+)</text>
        <dbReference type="Rhea" id="RHEA:66592"/>
        <dbReference type="Rhea" id="RHEA-COMP:13180"/>
        <dbReference type="Rhea" id="RHEA-COMP:16897"/>
        <dbReference type="Rhea" id="RHEA-COMP:17067"/>
        <dbReference type="ChEBI" id="CHEBI:15378"/>
        <dbReference type="ChEBI" id="CHEBI:136412"/>
        <dbReference type="ChEBI" id="CHEBI:157695"/>
        <dbReference type="ChEBI" id="CHEBI:167181"/>
        <dbReference type="EC" id="4.2.99.18"/>
    </reaction>
</comment>
<organism evidence="19 20">
    <name type="scientific">Fundicoccus ignavus</name>
    <dbReference type="NCBI Taxonomy" id="2664442"/>
    <lineage>
        <taxon>Bacteria</taxon>
        <taxon>Bacillati</taxon>
        <taxon>Bacillota</taxon>
        <taxon>Bacilli</taxon>
        <taxon>Lactobacillales</taxon>
        <taxon>Aerococcaceae</taxon>
        <taxon>Fundicoccus</taxon>
    </lineage>
</organism>
<evidence type="ECO:0000313" key="20">
    <source>
        <dbReference type="Proteomes" id="UP000430975"/>
    </source>
</evidence>
<dbReference type="GO" id="GO:0003684">
    <property type="term" value="F:damaged DNA binding"/>
    <property type="evidence" value="ECO:0007669"/>
    <property type="project" value="InterPro"/>
</dbReference>
<keyword evidence="13 15" id="KW-0326">Glycosidase</keyword>
<dbReference type="PANTHER" id="PTHR22993">
    <property type="entry name" value="FORMAMIDOPYRIMIDINE-DNA GLYCOSYLASE"/>
    <property type="match status" value="1"/>
</dbReference>
<dbReference type="Gene3D" id="3.20.190.10">
    <property type="entry name" value="MutM-like, N-terminal"/>
    <property type="match status" value="1"/>
</dbReference>
<dbReference type="SUPFAM" id="SSF46946">
    <property type="entry name" value="S13-like H2TH domain"/>
    <property type="match status" value="1"/>
</dbReference>
<evidence type="ECO:0000256" key="15">
    <source>
        <dbReference type="HAMAP-Rule" id="MF_00103"/>
    </source>
</evidence>
<proteinExistence type="inferred from homology"/>
<evidence type="ECO:0000256" key="7">
    <source>
        <dbReference type="ARBA" id="ARBA00022801"/>
    </source>
</evidence>
<feature type="active site" description="Proton donor; for beta-elimination activity" evidence="15">
    <location>
        <position position="60"/>
    </location>
</feature>
<feature type="domain" description="FPG-type" evidence="16">
    <location>
        <begin position="244"/>
        <end position="278"/>
    </location>
</feature>
<evidence type="ECO:0000256" key="1">
    <source>
        <dbReference type="ARBA" id="ARBA00001668"/>
    </source>
</evidence>
<dbReference type="Proteomes" id="UP000430975">
    <property type="component" value="Unassembled WGS sequence"/>
</dbReference>
<dbReference type="HAMAP" id="MF_00103">
    <property type="entry name" value="Fapy_DNA_glycosyl"/>
    <property type="match status" value="1"/>
</dbReference>
<dbReference type="Pfam" id="PF06831">
    <property type="entry name" value="H2TH"/>
    <property type="match status" value="1"/>
</dbReference>
<dbReference type="GO" id="GO:0140078">
    <property type="term" value="F:class I DNA-(apurinic or apyrimidinic site) endonuclease activity"/>
    <property type="evidence" value="ECO:0007669"/>
    <property type="project" value="UniProtKB-EC"/>
</dbReference>
<dbReference type="EC" id="3.2.2.23" evidence="15"/>
<dbReference type="PROSITE" id="PS01242">
    <property type="entry name" value="ZF_FPG_1"/>
    <property type="match status" value="1"/>
</dbReference>
<evidence type="ECO:0000313" key="19">
    <source>
        <dbReference type="EMBL" id="MRI85116.1"/>
    </source>
</evidence>
<keyword evidence="20" id="KW-1185">Reference proteome</keyword>
<name>A0A6I2GCX2_9LACT</name>
<dbReference type="PROSITE" id="PS51068">
    <property type="entry name" value="FPG_CAT"/>
    <property type="match status" value="1"/>
</dbReference>
<dbReference type="InterPro" id="IPR000214">
    <property type="entry name" value="Znf_DNA_glyclase/AP_lyase"/>
</dbReference>
<dbReference type="SUPFAM" id="SSF81624">
    <property type="entry name" value="N-terminal domain of MutM-like DNA repair proteins"/>
    <property type="match status" value="1"/>
</dbReference>
<evidence type="ECO:0000256" key="6">
    <source>
        <dbReference type="ARBA" id="ARBA00022771"/>
    </source>
</evidence>
<keyword evidence="12 15" id="KW-0511">Multifunctional enzyme</keyword>
<dbReference type="GO" id="GO:0006284">
    <property type="term" value="P:base-excision repair"/>
    <property type="evidence" value="ECO:0007669"/>
    <property type="project" value="InterPro"/>
</dbReference>
<dbReference type="PANTHER" id="PTHR22993:SF9">
    <property type="entry name" value="FORMAMIDOPYRIMIDINE-DNA GLYCOSYLASE"/>
    <property type="match status" value="1"/>
</dbReference>
<comment type="function">
    <text evidence="15">Involved in base excision repair of DNA damaged by oxidation or by mutagenic agents. Acts as DNA glycosylase that recognizes and removes damaged bases. Has a preference for oxidized purines, such as 7,8-dihydro-8-oxoguanine (8-oxoG). Has AP (apurinic/apyrimidinic) lyase activity and introduces nicks in the DNA strand. Cleaves the DNA backbone by beta-delta elimination to generate a single-strand break at the site of the removed base with both 3'- and 5'-phosphates.</text>
</comment>
<keyword evidence="9 15" id="KW-0238">DNA-binding</keyword>
<keyword evidence="11 15" id="KW-0456">Lyase</keyword>
<dbReference type="SMART" id="SM01232">
    <property type="entry name" value="H2TH"/>
    <property type="match status" value="1"/>
</dbReference>
<feature type="active site" description="Schiff-base intermediate with DNA" evidence="15">
    <location>
        <position position="2"/>
    </location>
</feature>
<feature type="binding site" evidence="15">
    <location>
        <position position="116"/>
    </location>
    <ligand>
        <name>DNA</name>
        <dbReference type="ChEBI" id="CHEBI:16991"/>
    </ligand>
</feature>
<dbReference type="GO" id="GO:0008270">
    <property type="term" value="F:zinc ion binding"/>
    <property type="evidence" value="ECO:0007669"/>
    <property type="project" value="UniProtKB-UniRule"/>
</dbReference>
<keyword evidence="8 15" id="KW-0862">Zinc</keyword>
<comment type="catalytic activity">
    <reaction evidence="1 15">
        <text>Hydrolysis of DNA containing ring-opened 7-methylguanine residues, releasing 2,6-diamino-4-hydroxy-5-(N-methyl)formamidopyrimidine.</text>
        <dbReference type="EC" id="3.2.2.23"/>
    </reaction>
</comment>